<dbReference type="Proteomes" id="UP000295075">
    <property type="component" value="Unassembled WGS sequence"/>
</dbReference>
<feature type="non-terminal residue" evidence="1">
    <location>
        <position position="37"/>
    </location>
</feature>
<gene>
    <name evidence="1" type="ORF">E1261_40060</name>
</gene>
<protein>
    <submittedName>
        <fullName evidence="1">MBL fold metallo-hydrolase</fullName>
    </submittedName>
</protein>
<reference evidence="1 2" key="1">
    <citation type="submission" date="2019-03" db="EMBL/GenBank/DDBJ databases">
        <title>Draft genome sequences of novel Actinobacteria.</title>
        <authorList>
            <person name="Sahin N."/>
            <person name="Ay H."/>
            <person name="Saygin H."/>
        </authorList>
    </citation>
    <scope>NUCLEOTIDE SEQUENCE [LARGE SCALE GENOMIC DNA]</scope>
    <source>
        <strain evidence="1 2">JCM 30547</strain>
    </source>
</reference>
<comment type="caution">
    <text evidence="1">The sequence shown here is derived from an EMBL/GenBank/DDBJ whole genome shotgun (WGS) entry which is preliminary data.</text>
</comment>
<organism evidence="1 2">
    <name type="scientific">Kribbella albertanoniae</name>
    <dbReference type="NCBI Taxonomy" id="1266829"/>
    <lineage>
        <taxon>Bacteria</taxon>
        <taxon>Bacillati</taxon>
        <taxon>Actinomycetota</taxon>
        <taxon>Actinomycetes</taxon>
        <taxon>Propionibacteriales</taxon>
        <taxon>Kribbellaceae</taxon>
        <taxon>Kribbella</taxon>
    </lineage>
</organism>
<keyword evidence="2" id="KW-1185">Reference proteome</keyword>
<evidence type="ECO:0000313" key="2">
    <source>
        <dbReference type="Proteomes" id="UP000295075"/>
    </source>
</evidence>
<name>A0A4R4P4T9_9ACTN</name>
<sequence length="37" mass="3944">MEVTVLCDAVAVFPEGVSEALPGWGVEQAEWTARVVP</sequence>
<accession>A0A4R4P4T9</accession>
<evidence type="ECO:0000313" key="1">
    <source>
        <dbReference type="EMBL" id="TDC15697.1"/>
    </source>
</evidence>
<proteinExistence type="predicted"/>
<dbReference type="AlphaFoldDB" id="A0A4R4P4T9"/>
<keyword evidence="1" id="KW-0378">Hydrolase</keyword>
<dbReference type="EMBL" id="SMKA01000332">
    <property type="protein sequence ID" value="TDC15697.1"/>
    <property type="molecule type" value="Genomic_DNA"/>
</dbReference>
<dbReference type="GO" id="GO:0016787">
    <property type="term" value="F:hydrolase activity"/>
    <property type="evidence" value="ECO:0007669"/>
    <property type="project" value="UniProtKB-KW"/>
</dbReference>